<keyword evidence="4" id="KW-1185">Reference proteome</keyword>
<evidence type="ECO:0000313" key="3">
    <source>
        <dbReference type="EMBL" id="EAY13902.1"/>
    </source>
</evidence>
<reference evidence="3" key="2">
    <citation type="journal article" date="2007" name="Science">
        <title>Draft genome sequence of the sexually transmitted pathogen Trichomonas vaginalis.</title>
        <authorList>
            <person name="Carlton J.M."/>
            <person name="Hirt R.P."/>
            <person name="Silva J.C."/>
            <person name="Delcher A.L."/>
            <person name="Schatz M."/>
            <person name="Zhao Q."/>
            <person name="Wortman J.R."/>
            <person name="Bidwell S.L."/>
            <person name="Alsmark U.C.M."/>
            <person name="Besteiro S."/>
            <person name="Sicheritz-Ponten T."/>
            <person name="Noel C.J."/>
            <person name="Dacks J.B."/>
            <person name="Foster P.G."/>
            <person name="Simillion C."/>
            <person name="Van de Peer Y."/>
            <person name="Miranda-Saavedra D."/>
            <person name="Barton G.J."/>
            <person name="Westrop G.D."/>
            <person name="Mueller S."/>
            <person name="Dessi D."/>
            <person name="Fiori P.L."/>
            <person name="Ren Q."/>
            <person name="Paulsen I."/>
            <person name="Zhang H."/>
            <person name="Bastida-Corcuera F.D."/>
            <person name="Simoes-Barbosa A."/>
            <person name="Brown M.T."/>
            <person name="Hayes R.D."/>
            <person name="Mukherjee M."/>
            <person name="Okumura C.Y."/>
            <person name="Schneider R."/>
            <person name="Smith A.J."/>
            <person name="Vanacova S."/>
            <person name="Villalvazo M."/>
            <person name="Haas B.J."/>
            <person name="Pertea M."/>
            <person name="Feldblyum T.V."/>
            <person name="Utterback T.R."/>
            <person name="Shu C.L."/>
            <person name="Osoegawa K."/>
            <person name="de Jong P.J."/>
            <person name="Hrdy I."/>
            <person name="Horvathova L."/>
            <person name="Zubacova Z."/>
            <person name="Dolezal P."/>
            <person name="Malik S.B."/>
            <person name="Logsdon J.M. Jr."/>
            <person name="Henze K."/>
            <person name="Gupta A."/>
            <person name="Wang C.C."/>
            <person name="Dunne R.L."/>
            <person name="Upcroft J.A."/>
            <person name="Upcroft P."/>
            <person name="White O."/>
            <person name="Salzberg S.L."/>
            <person name="Tang P."/>
            <person name="Chiu C.-H."/>
            <person name="Lee Y.-S."/>
            <person name="Embley T.M."/>
            <person name="Coombs G.H."/>
            <person name="Mottram J.C."/>
            <person name="Tachezy J."/>
            <person name="Fraser-Liggett C.M."/>
            <person name="Johnson P.J."/>
        </authorList>
    </citation>
    <scope>NUCLEOTIDE SEQUENCE [LARGE SCALE GENOMIC DNA]</scope>
    <source>
        <strain evidence="3">G3</strain>
    </source>
</reference>
<feature type="coiled-coil region" evidence="1">
    <location>
        <begin position="56"/>
        <end position="90"/>
    </location>
</feature>
<dbReference type="SMR" id="A2E0A2"/>
<dbReference type="VEuPathDB" id="TrichDB:TVAGG3_0556890"/>
<dbReference type="AlphaFoldDB" id="A2E0A2"/>
<reference evidence="3" key="1">
    <citation type="submission" date="2006-10" db="EMBL/GenBank/DDBJ databases">
        <authorList>
            <person name="Amadeo P."/>
            <person name="Zhao Q."/>
            <person name="Wortman J."/>
            <person name="Fraser-Liggett C."/>
            <person name="Carlton J."/>
        </authorList>
    </citation>
    <scope>NUCLEOTIDE SEQUENCE</scope>
    <source>
        <strain evidence="3">G3</strain>
    </source>
</reference>
<dbReference type="OrthoDB" id="10263836at2759"/>
<protein>
    <submittedName>
        <fullName evidence="3">Uncharacterized protein</fullName>
    </submittedName>
</protein>
<feature type="region of interest" description="Disordered" evidence="2">
    <location>
        <begin position="215"/>
        <end position="236"/>
    </location>
</feature>
<evidence type="ECO:0000256" key="2">
    <source>
        <dbReference type="SAM" id="MobiDB-lite"/>
    </source>
</evidence>
<gene>
    <name evidence="3" type="ORF">TVAG_028550</name>
</gene>
<dbReference type="EMBL" id="DS113278">
    <property type="protein sequence ID" value="EAY13902.1"/>
    <property type="molecule type" value="Genomic_DNA"/>
</dbReference>
<proteinExistence type="predicted"/>
<sequence>MTFEERYELIIQNFASRRKEMLELMSNVVPTAAEMHRRTWRLQQLDNAIYDIKTTLAACNQQLDKERDQLDKLSTENERLLAQERKLTEDIKLLEGVTGMQAVIPCDAQTGLMGEINEMAEEFRNSFADFYFNLPNIKQELKPDLTLEKEGNILIDSLKDYVTLQFDHRAADATLSKIAEERSIEADKLEKSLADDAMKIEREIEAQRKEIEDAAGKTKDELQEQTKKIRDEGKKQISQVKKEQEELKKRIASFTDKKRRKEMRCKNLQSRNTAIKENFRRRSKEIELELDRLENRLEIIKRQPKTVDKALINIALVLTEKSEKMNQAIAQMRSDIADFNNWLRK</sequence>
<dbReference type="VEuPathDB" id="TrichDB:TVAG_028550"/>
<accession>A2E0A2</accession>
<evidence type="ECO:0000256" key="1">
    <source>
        <dbReference type="SAM" id="Coils"/>
    </source>
</evidence>
<dbReference type="KEGG" id="tva:4771889"/>
<keyword evidence="1" id="KW-0175">Coiled coil</keyword>
<dbReference type="Proteomes" id="UP000001542">
    <property type="component" value="Unassembled WGS sequence"/>
</dbReference>
<dbReference type="InParanoid" id="A2E0A2"/>
<evidence type="ECO:0000313" key="4">
    <source>
        <dbReference type="Proteomes" id="UP000001542"/>
    </source>
</evidence>
<dbReference type="RefSeq" id="XP_001326125.1">
    <property type="nucleotide sequence ID" value="XM_001326090.1"/>
</dbReference>
<organism evidence="3 4">
    <name type="scientific">Trichomonas vaginalis (strain ATCC PRA-98 / G3)</name>
    <dbReference type="NCBI Taxonomy" id="412133"/>
    <lineage>
        <taxon>Eukaryota</taxon>
        <taxon>Metamonada</taxon>
        <taxon>Parabasalia</taxon>
        <taxon>Trichomonadida</taxon>
        <taxon>Trichomonadidae</taxon>
        <taxon>Trichomonas</taxon>
    </lineage>
</organism>
<name>A2E0A2_TRIV3</name>